<dbReference type="GO" id="GO:0030288">
    <property type="term" value="C:outer membrane-bounded periplasmic space"/>
    <property type="evidence" value="ECO:0007669"/>
    <property type="project" value="InterPro"/>
</dbReference>
<evidence type="ECO:0000256" key="2">
    <source>
        <dbReference type="ARBA" id="ARBA00006555"/>
    </source>
</evidence>
<evidence type="ECO:0000256" key="8">
    <source>
        <dbReference type="ARBA" id="ARBA00022989"/>
    </source>
</evidence>
<feature type="transmembrane region" description="Helical" evidence="10">
    <location>
        <begin position="20"/>
        <end position="40"/>
    </location>
</feature>
<dbReference type="PRINTS" id="PR01374">
    <property type="entry name" value="TONBPROTEIN"/>
</dbReference>
<protein>
    <recommendedName>
        <fullName evidence="10">Protein TonB</fullName>
    </recommendedName>
</protein>
<keyword evidence="4 10" id="KW-1003">Cell membrane</keyword>
<name>A0A0X8NXX2_ALCXX</name>
<dbReference type="NCBIfam" id="TIGR01352">
    <property type="entry name" value="tonB_Cterm"/>
    <property type="match status" value="1"/>
</dbReference>
<keyword evidence="6 10" id="KW-0812">Transmembrane</keyword>
<keyword evidence="5 10" id="KW-0997">Cell inner membrane</keyword>
<dbReference type="GO" id="GO:0098797">
    <property type="term" value="C:plasma membrane protein complex"/>
    <property type="evidence" value="ECO:0007669"/>
    <property type="project" value="TreeGrafter"/>
</dbReference>
<dbReference type="GO" id="GO:0055085">
    <property type="term" value="P:transmembrane transport"/>
    <property type="evidence" value="ECO:0007669"/>
    <property type="project" value="InterPro"/>
</dbReference>
<dbReference type="PROSITE" id="PS52015">
    <property type="entry name" value="TONB_CTD"/>
    <property type="match status" value="1"/>
</dbReference>
<evidence type="ECO:0000256" key="6">
    <source>
        <dbReference type="ARBA" id="ARBA00022692"/>
    </source>
</evidence>
<evidence type="ECO:0000256" key="3">
    <source>
        <dbReference type="ARBA" id="ARBA00022448"/>
    </source>
</evidence>
<dbReference type="EMBL" id="CP014060">
    <property type="protein sequence ID" value="AMG36343.1"/>
    <property type="molecule type" value="Genomic_DNA"/>
</dbReference>
<evidence type="ECO:0000256" key="4">
    <source>
        <dbReference type="ARBA" id="ARBA00022475"/>
    </source>
</evidence>
<evidence type="ECO:0000256" key="10">
    <source>
        <dbReference type="RuleBase" id="RU362123"/>
    </source>
</evidence>
<dbReference type="PANTHER" id="PTHR33446">
    <property type="entry name" value="PROTEIN TONB-RELATED"/>
    <property type="match status" value="1"/>
</dbReference>
<feature type="compositionally biased region" description="Pro residues" evidence="11">
    <location>
        <begin position="72"/>
        <end position="86"/>
    </location>
</feature>
<keyword evidence="9 10" id="KW-0472">Membrane</keyword>
<evidence type="ECO:0000256" key="7">
    <source>
        <dbReference type="ARBA" id="ARBA00022927"/>
    </source>
</evidence>
<proteinExistence type="inferred from homology"/>
<keyword evidence="3 10" id="KW-0813">Transport</keyword>
<dbReference type="InterPro" id="IPR051045">
    <property type="entry name" value="TonB-dependent_transducer"/>
</dbReference>
<keyword evidence="10" id="KW-0735">Signal-anchor</keyword>
<gene>
    <name evidence="13" type="ORF">AL504_10070</name>
</gene>
<feature type="compositionally biased region" description="Acidic residues" evidence="11">
    <location>
        <begin position="87"/>
        <end position="96"/>
    </location>
</feature>
<organism evidence="13 14">
    <name type="scientific">Alcaligenes xylosoxydans xylosoxydans</name>
    <name type="common">Achromobacter xylosoxidans</name>
    <dbReference type="NCBI Taxonomy" id="85698"/>
    <lineage>
        <taxon>Bacteria</taxon>
        <taxon>Pseudomonadati</taxon>
        <taxon>Pseudomonadota</taxon>
        <taxon>Betaproteobacteria</taxon>
        <taxon>Burkholderiales</taxon>
        <taxon>Alcaligenaceae</taxon>
        <taxon>Achromobacter</taxon>
    </lineage>
</organism>
<accession>A0A0X8NXX2</accession>
<dbReference type="RefSeq" id="WP_061071992.1">
    <property type="nucleotide sequence ID" value="NZ_CP014060.2"/>
</dbReference>
<dbReference type="Proteomes" id="UP000060602">
    <property type="component" value="Chromosome"/>
</dbReference>
<evidence type="ECO:0000259" key="12">
    <source>
        <dbReference type="PROSITE" id="PS52015"/>
    </source>
</evidence>
<dbReference type="InterPro" id="IPR006260">
    <property type="entry name" value="TonB/TolA_C"/>
</dbReference>
<evidence type="ECO:0000256" key="11">
    <source>
        <dbReference type="SAM" id="MobiDB-lite"/>
    </source>
</evidence>
<dbReference type="Gene3D" id="3.30.1150.10">
    <property type="match status" value="1"/>
</dbReference>
<dbReference type="GO" id="GO:0015891">
    <property type="term" value="P:siderophore transport"/>
    <property type="evidence" value="ECO:0007669"/>
    <property type="project" value="InterPro"/>
</dbReference>
<comment type="subcellular location">
    <subcellularLocation>
        <location evidence="1 10">Cell inner membrane</location>
        <topology evidence="1 10">Single-pass membrane protein</topology>
        <orientation evidence="1 10">Periplasmic side</orientation>
    </subcellularLocation>
</comment>
<evidence type="ECO:0000256" key="5">
    <source>
        <dbReference type="ARBA" id="ARBA00022519"/>
    </source>
</evidence>
<dbReference type="Pfam" id="PF03544">
    <property type="entry name" value="TonB_C"/>
    <property type="match status" value="1"/>
</dbReference>
<feature type="domain" description="TonB C-terminal" evidence="12">
    <location>
        <begin position="174"/>
        <end position="265"/>
    </location>
</feature>
<keyword evidence="8 10" id="KW-1133">Transmembrane helix</keyword>
<dbReference type="InterPro" id="IPR003538">
    <property type="entry name" value="TonB"/>
</dbReference>
<feature type="compositionally biased region" description="Basic and acidic residues" evidence="11">
    <location>
        <begin position="131"/>
        <end position="141"/>
    </location>
</feature>
<evidence type="ECO:0000256" key="9">
    <source>
        <dbReference type="ARBA" id="ARBA00023136"/>
    </source>
</evidence>
<dbReference type="GO" id="GO:0015031">
    <property type="term" value="P:protein transport"/>
    <property type="evidence" value="ECO:0007669"/>
    <property type="project" value="UniProtKB-UniRule"/>
</dbReference>
<dbReference type="GO" id="GO:0031992">
    <property type="term" value="F:energy transducer activity"/>
    <property type="evidence" value="ECO:0007669"/>
    <property type="project" value="InterPro"/>
</dbReference>
<evidence type="ECO:0000313" key="13">
    <source>
        <dbReference type="EMBL" id="AMG36343.1"/>
    </source>
</evidence>
<dbReference type="PANTHER" id="PTHR33446:SF2">
    <property type="entry name" value="PROTEIN TONB"/>
    <property type="match status" value="1"/>
</dbReference>
<reference evidence="14" key="1">
    <citation type="submission" date="2015-12" db="EMBL/GenBank/DDBJ databases">
        <title>FDA dAtabase for Regulatory Grade micrObial Sequences (FDA-ARGOS): Supporting development and validation of Infectious Disease Dx tests.</title>
        <authorList>
            <person name="Case J."/>
            <person name="Tallon L."/>
            <person name="Sadzewicz L."/>
            <person name="Sengamalay N."/>
            <person name="Ott S."/>
            <person name="Godinez A."/>
            <person name="Nagaraj S."/>
            <person name="Nadendla S."/>
            <person name="Sichtig H."/>
        </authorList>
    </citation>
    <scope>NUCLEOTIDE SEQUENCE [LARGE SCALE GENOMIC DNA]</scope>
    <source>
        <strain evidence="14">FDAARGOS_147</strain>
    </source>
</reference>
<evidence type="ECO:0000313" key="14">
    <source>
        <dbReference type="Proteomes" id="UP000060602"/>
    </source>
</evidence>
<evidence type="ECO:0000256" key="1">
    <source>
        <dbReference type="ARBA" id="ARBA00004383"/>
    </source>
</evidence>
<comment type="function">
    <text evidence="10">Interacts with outer membrane receptor proteins that carry out high-affinity binding and energy dependent uptake into the periplasmic space of specific substrates. It could act to transduce energy from the cytoplasmic membrane to specific energy-requiring processes in the outer membrane, resulting in the release into the periplasm of ligands bound by these outer membrane proteins.</text>
</comment>
<dbReference type="SUPFAM" id="SSF74653">
    <property type="entry name" value="TolA/TonB C-terminal domain"/>
    <property type="match status" value="1"/>
</dbReference>
<comment type="similarity">
    <text evidence="2 10">Belongs to the TonB family.</text>
</comment>
<sequence length="265" mass="28738">MPSFQRGLNSSPPSSIGIRLGAGLAVVALHAAVVYAIYLAPENRPELEEPEAIMVSVVDAPIPQVAKADPTPEVPQPVTETPPEPQPEIEPDPEPEPEIKPEPEPEPEPVVEKPPMPAPKPKPKPKPKPQPKQEVKPEPKQETPPVETPPAGAAEGAKTTQAPRQGPPPDQILQESQIEFLGARPMPNYPMASRRMREEGRVVVLVEINPQGLVERATIDASSGFPRLDESALAAARKARMKPYTRNGVAYPAKAKIPFDFVMRN</sequence>
<dbReference type="InterPro" id="IPR037682">
    <property type="entry name" value="TonB_C"/>
</dbReference>
<keyword evidence="7 10" id="KW-0653">Protein transport</keyword>
<dbReference type="AlphaFoldDB" id="A0A0X8NXX2"/>
<feature type="region of interest" description="Disordered" evidence="11">
    <location>
        <begin position="66"/>
        <end position="171"/>
    </location>
</feature>